<feature type="active site" description="Proton donor/acceptor" evidence="1">
    <location>
        <position position="201"/>
    </location>
</feature>
<evidence type="ECO:0000256" key="3">
    <source>
        <dbReference type="PIRSR" id="PIRSR015753-3"/>
    </source>
</evidence>
<dbReference type="GO" id="GO:0005737">
    <property type="term" value="C:cytoplasm"/>
    <property type="evidence" value="ECO:0007669"/>
    <property type="project" value="TreeGrafter"/>
</dbReference>
<feature type="site" description="Lowers pKa of active site Cys" evidence="3">
    <location>
        <position position="260"/>
    </location>
</feature>
<accession>A0A6A7BW50</accession>
<feature type="binding site" evidence="2">
    <location>
        <begin position="133"/>
        <end position="136"/>
    </location>
    <ligand>
        <name>glutathione</name>
        <dbReference type="ChEBI" id="CHEBI:57925"/>
    </ligand>
</feature>
<dbReference type="Gene3D" id="1.20.1050.10">
    <property type="match status" value="1"/>
</dbReference>
<dbReference type="SFLD" id="SFLDS00019">
    <property type="entry name" value="Glutathione_Transferase_(cytos"/>
    <property type="match status" value="1"/>
</dbReference>
<proteinExistence type="predicted"/>
<dbReference type="InterPro" id="IPR047047">
    <property type="entry name" value="GST_Omega-like_C"/>
</dbReference>
<dbReference type="InterPro" id="IPR036249">
    <property type="entry name" value="Thioredoxin-like_sf"/>
</dbReference>
<keyword evidence="6" id="KW-1185">Reference proteome</keyword>
<dbReference type="PIRSF" id="PIRSF015753">
    <property type="entry name" value="GST"/>
    <property type="match status" value="1"/>
</dbReference>
<protein>
    <recommendedName>
        <fullName evidence="4">GST N-terminal domain-containing protein</fullName>
    </recommendedName>
</protein>
<feature type="active site" description="Nucleophile" evidence="1">
    <location>
        <position position="56"/>
    </location>
</feature>
<evidence type="ECO:0000313" key="6">
    <source>
        <dbReference type="Proteomes" id="UP000799421"/>
    </source>
</evidence>
<dbReference type="SUPFAM" id="SSF47616">
    <property type="entry name" value="GST C-terminal domain-like"/>
    <property type="match status" value="1"/>
</dbReference>
<dbReference type="PANTHER" id="PTHR32419">
    <property type="entry name" value="GLUTATHIONYL-HYDROQUINONE REDUCTASE"/>
    <property type="match status" value="1"/>
</dbReference>
<dbReference type="Proteomes" id="UP000799421">
    <property type="component" value="Unassembled WGS sequence"/>
</dbReference>
<dbReference type="SUPFAM" id="SSF52833">
    <property type="entry name" value="Thioredoxin-like"/>
    <property type="match status" value="1"/>
</dbReference>
<evidence type="ECO:0000256" key="2">
    <source>
        <dbReference type="PIRSR" id="PIRSR015753-2"/>
    </source>
</evidence>
<dbReference type="InterPro" id="IPR016639">
    <property type="entry name" value="GST_Omega/GSH"/>
</dbReference>
<name>A0A6A7BW50_9PEZI</name>
<dbReference type="InterPro" id="IPR040079">
    <property type="entry name" value="Glutathione_S-Trfase"/>
</dbReference>
<dbReference type="InterPro" id="IPR004045">
    <property type="entry name" value="Glutathione_S-Trfase_N"/>
</dbReference>
<dbReference type="SFLD" id="SFLDG01206">
    <property type="entry name" value="Xi.1"/>
    <property type="match status" value="1"/>
</dbReference>
<feature type="site" description="Lowers pKa of active site Cys" evidence="3">
    <location>
        <position position="305"/>
    </location>
</feature>
<evidence type="ECO:0000259" key="4">
    <source>
        <dbReference type="Pfam" id="PF13409"/>
    </source>
</evidence>
<dbReference type="Pfam" id="PF13410">
    <property type="entry name" value="GST_C_2"/>
    <property type="match status" value="1"/>
</dbReference>
<evidence type="ECO:0000313" key="5">
    <source>
        <dbReference type="EMBL" id="KAF2859282.1"/>
    </source>
</evidence>
<feature type="domain" description="GST N-terminal" evidence="4">
    <location>
        <begin position="55"/>
        <end position="161"/>
    </location>
</feature>
<dbReference type="AlphaFoldDB" id="A0A6A7BW50"/>
<dbReference type="OrthoDB" id="2309723at2759"/>
<dbReference type="GO" id="GO:0004364">
    <property type="term" value="F:glutathione transferase activity"/>
    <property type="evidence" value="ECO:0007669"/>
    <property type="project" value="InterPro"/>
</dbReference>
<dbReference type="CDD" id="cd03190">
    <property type="entry name" value="GST_C_Omega_like"/>
    <property type="match status" value="1"/>
</dbReference>
<dbReference type="SFLD" id="SFLDG01148">
    <property type="entry name" value="Xi_(cytGST)"/>
    <property type="match status" value="1"/>
</dbReference>
<feature type="binding site" evidence="2">
    <location>
        <position position="89"/>
    </location>
    <ligand>
        <name>glutathione</name>
        <dbReference type="ChEBI" id="CHEBI:57925"/>
    </ligand>
</feature>
<gene>
    <name evidence="5" type="ORF">K470DRAFT_219546</name>
</gene>
<feature type="binding site" evidence="2">
    <location>
        <begin position="151"/>
        <end position="152"/>
    </location>
    <ligand>
        <name>glutathione</name>
        <dbReference type="ChEBI" id="CHEBI:57925"/>
    </ligand>
</feature>
<dbReference type="InterPro" id="IPR036282">
    <property type="entry name" value="Glutathione-S-Trfase_C_sf"/>
</dbReference>
<reference evidence="5" key="1">
    <citation type="journal article" date="2020" name="Stud. Mycol.">
        <title>101 Dothideomycetes genomes: a test case for predicting lifestyles and emergence of pathogens.</title>
        <authorList>
            <person name="Haridas S."/>
            <person name="Albert R."/>
            <person name="Binder M."/>
            <person name="Bloem J."/>
            <person name="Labutti K."/>
            <person name="Salamov A."/>
            <person name="Andreopoulos B."/>
            <person name="Baker S."/>
            <person name="Barry K."/>
            <person name="Bills G."/>
            <person name="Bluhm B."/>
            <person name="Cannon C."/>
            <person name="Castanera R."/>
            <person name="Culley D."/>
            <person name="Daum C."/>
            <person name="Ezra D."/>
            <person name="Gonzalez J."/>
            <person name="Henrissat B."/>
            <person name="Kuo A."/>
            <person name="Liang C."/>
            <person name="Lipzen A."/>
            <person name="Lutzoni F."/>
            <person name="Magnuson J."/>
            <person name="Mondo S."/>
            <person name="Nolan M."/>
            <person name="Ohm R."/>
            <person name="Pangilinan J."/>
            <person name="Park H.-J."/>
            <person name="Ramirez L."/>
            <person name="Alfaro M."/>
            <person name="Sun H."/>
            <person name="Tritt A."/>
            <person name="Yoshinaga Y."/>
            <person name="Zwiers L.-H."/>
            <person name="Turgeon B."/>
            <person name="Goodwin S."/>
            <person name="Spatafora J."/>
            <person name="Crous P."/>
            <person name="Grigoriev I."/>
        </authorList>
    </citation>
    <scope>NUCLEOTIDE SEQUENCE</scope>
    <source>
        <strain evidence="5">CBS 480.64</strain>
    </source>
</reference>
<dbReference type="PANTHER" id="PTHR32419:SF6">
    <property type="entry name" value="GLUTATHIONE S-TRANSFERASE OMEGA-LIKE 1-RELATED"/>
    <property type="match status" value="1"/>
</dbReference>
<dbReference type="Pfam" id="PF13409">
    <property type="entry name" value="GST_N_2"/>
    <property type="match status" value="1"/>
</dbReference>
<sequence length="345" mass="39559">MSTSQSTNILNWVNPNDKTGEFKRQQSVFRDWVSNEPGAKYPAEEGRYHLYVSYACPWAHRALIVRSLKGLEKILPFTSVHWHLESGGWRFATPSDGEVYSPSLNVTEDPNHDKTFTHLSQLYFESSPEYTGRYTVPVLYDKIQKRIVNNESSEIIAMLNSAFNSLVDRETYNLNLRPASLEEDIDTTNAWLYDAINNGVYKAGFATTQEAYTTNVTSLFTALETVETHLREAGPYYFGKELTETDIRLFTTLIRFDPVYVQHFKCNLKDVRSGFPAIHRWLRGLYWGNEAFKKTTVFEHIKLHYTKSHRQINPFGITPAGPERDILPLGVEVDAVEAVKGEKEV</sequence>
<dbReference type="Gene3D" id="3.40.30.10">
    <property type="entry name" value="Glutaredoxin"/>
    <property type="match status" value="1"/>
</dbReference>
<organism evidence="5 6">
    <name type="scientific">Piedraia hortae CBS 480.64</name>
    <dbReference type="NCBI Taxonomy" id="1314780"/>
    <lineage>
        <taxon>Eukaryota</taxon>
        <taxon>Fungi</taxon>
        <taxon>Dikarya</taxon>
        <taxon>Ascomycota</taxon>
        <taxon>Pezizomycotina</taxon>
        <taxon>Dothideomycetes</taxon>
        <taxon>Dothideomycetidae</taxon>
        <taxon>Capnodiales</taxon>
        <taxon>Piedraiaceae</taxon>
        <taxon>Piedraia</taxon>
    </lineage>
</organism>
<evidence type="ECO:0000256" key="1">
    <source>
        <dbReference type="PIRSR" id="PIRSR015753-1"/>
    </source>
</evidence>
<dbReference type="EMBL" id="MU005995">
    <property type="protein sequence ID" value="KAF2859282.1"/>
    <property type="molecule type" value="Genomic_DNA"/>
</dbReference>
<dbReference type="FunFam" id="3.40.30.10:FF:000162">
    <property type="entry name" value="Glutathione S-transferase Gst3"/>
    <property type="match status" value="1"/>
</dbReference>